<dbReference type="EMBL" id="CAXAMM010008180">
    <property type="protein sequence ID" value="CAK9016614.1"/>
    <property type="molecule type" value="Genomic_DNA"/>
</dbReference>
<organism evidence="2 3">
    <name type="scientific">Durusdinium trenchii</name>
    <dbReference type="NCBI Taxonomy" id="1381693"/>
    <lineage>
        <taxon>Eukaryota</taxon>
        <taxon>Sar</taxon>
        <taxon>Alveolata</taxon>
        <taxon>Dinophyceae</taxon>
        <taxon>Suessiales</taxon>
        <taxon>Symbiodiniaceae</taxon>
        <taxon>Durusdinium</taxon>
    </lineage>
</organism>
<evidence type="ECO:0000313" key="2">
    <source>
        <dbReference type="EMBL" id="CAK9016614.1"/>
    </source>
</evidence>
<dbReference type="SUPFAM" id="SSF53474">
    <property type="entry name" value="alpha/beta-Hydrolases"/>
    <property type="match status" value="4"/>
</dbReference>
<feature type="compositionally biased region" description="Gly residues" evidence="1">
    <location>
        <begin position="1"/>
        <end position="10"/>
    </location>
</feature>
<protein>
    <submittedName>
        <fullName evidence="2">DNA repair and recombination protein RAD54B</fullName>
    </submittedName>
</protein>
<feature type="region of interest" description="Disordered" evidence="1">
    <location>
        <begin position="1"/>
        <end position="22"/>
    </location>
</feature>
<proteinExistence type="predicted"/>
<gene>
    <name evidence="2" type="ORF">SCF082_LOCUS13269</name>
</gene>
<dbReference type="Gene3D" id="3.40.50.1820">
    <property type="entry name" value="alpha/beta hydrolase"/>
    <property type="match status" value="4"/>
</dbReference>
<dbReference type="Proteomes" id="UP001642464">
    <property type="component" value="Unassembled WGS sequence"/>
</dbReference>
<keyword evidence="3" id="KW-1185">Reference proteome</keyword>
<comment type="caution">
    <text evidence="2">The sequence shown here is derived from an EMBL/GenBank/DDBJ whole genome shotgun (WGS) entry which is preliminary data.</text>
</comment>
<reference evidence="2 3" key="1">
    <citation type="submission" date="2024-02" db="EMBL/GenBank/DDBJ databases">
        <authorList>
            <person name="Chen Y."/>
            <person name="Shah S."/>
            <person name="Dougan E. K."/>
            <person name="Thang M."/>
            <person name="Chan C."/>
        </authorList>
    </citation>
    <scope>NUCLEOTIDE SEQUENCE [LARGE SCALE GENOMIC DNA]</scope>
</reference>
<name>A0ABP0JRF4_9DINO</name>
<evidence type="ECO:0000313" key="3">
    <source>
        <dbReference type="Proteomes" id="UP001642464"/>
    </source>
</evidence>
<accession>A0ABP0JRF4</accession>
<dbReference type="InterPro" id="IPR029058">
    <property type="entry name" value="AB_hydrolase_fold"/>
</dbReference>
<evidence type="ECO:0000256" key="1">
    <source>
        <dbReference type="SAM" id="MobiDB-lite"/>
    </source>
</evidence>
<sequence length="1251" mass="134678">MVAHGGGAGANGAHQLSTKKAAPKDKEIIGSDKLLILRSGKVESAKVYLIHGLDGDALSGGSTFTSIAPCLAPCRVGAVVYDPEALECNSIPELAACYNRRVLEDARSHTAGSDANLIIIAGYSHGCVLAHQMGHQLHKAGIWTAVVMFDLEVTWPPPSTNSRVGGYEFLGGEAEAILLISRAFGKFEFAIKEAIELAEMTARGQRIDVDALTQRAYAALDQRGLSMDLLKMMVKRGGVNIDKLHNIGNPWEPLEKYEGPALLILAPDTPEFHSAAEINAQYCTQMEVVNGKGSHYNMMQGEQAATQAALVLEFAKRLGGVADDISSAGLEAAKSQKMLILRPGKAESSKVYLIHGLDGDALSGGSTFTSIAQRLAPCRVGALVYDQEALECNSIPDLAACYNRRVLEDVKSSGDAGESLIVIAGYSHGCVLAHQMGHQLYKAGVRTAVVMFDLEVTWPPPSTHSRVGGYEFLGGEAEAVLLISRAFGKFDFAIKEAIELTKMKAQGQSIDVDALIERAYVALGQRGLSMDLLKMMVKRGGVNIEKLNNIGNPWEPLEKYEGPALLILAPDTPEFHSAAEINARYCTRMEVVTGKGSHYNMMQGEQAAAQAAIVLEYVKRLSEATLVCPAAEGITVLRDCPGPCIYFLHGLDGDALGPGMNLGSLPSLLSGRICSIEYDDEAFACETIEALAKLYKERILQDRALRPDGKRLVLVGRSIGALVASLIALYLQKDHVECFLVILNSEVVWPSKLDDSFCYDWLGGEVEATFWLSHLAGAKAFVDEQVQSAVTRGKAFAEGASRLQTAAFGQIASNLEAFGIRSLKEFRSVCTLASSHCARLRQLLRPSAGSMRTPAGIFDGKVLVITGAERQSKLEQSARQYFRNIVTRCVNTDDHEVYVGAVASSIASEISQFLVQDRTRVDGDRDPRHEAESLDAAHVPIYVVPGCDGGVLGELASLVDILNADTGGVLVFDQEARRCSSLADLAALFLQRISDDQAWISEGDLPDASLCKVLLLGHSSGAPLAYEMAMQLQDCGVDVRLVIVQGEVSRAGPSSTGLSGCWLGSTCEAILLLANRVGEREFALKEAEAMAKARQNGQKLSRGRLPDTCGLAFDGISGGYMNGHSNNGGVEESKLLMRAFWKLSDQLNGMSVDAFKELVADLASRIDWYMSLDSLEHQDAFEGPALLILVQDCAEAESIIESNALYCTQLEVAETNGDQHSCMHQGNVKSLAAQILSWQATPRAALMCHKT</sequence>